<dbReference type="NCBIfam" id="NF033788">
    <property type="entry name" value="HTH_metalloreg"/>
    <property type="match status" value="1"/>
</dbReference>
<feature type="domain" description="HTH arsR-type" evidence="4">
    <location>
        <begin position="38"/>
        <end position="132"/>
    </location>
</feature>
<dbReference type="eggNOG" id="arCOG01680">
    <property type="taxonomic scope" value="Archaea"/>
</dbReference>
<dbReference type="PROSITE" id="PS50987">
    <property type="entry name" value="HTH_ARSR_2"/>
    <property type="match status" value="1"/>
</dbReference>
<proteinExistence type="predicted"/>
<gene>
    <name evidence="5" type="ordered locus">PH0062</name>
</gene>
<dbReference type="Pfam" id="PF01022">
    <property type="entry name" value="HTH_5"/>
    <property type="match status" value="1"/>
</dbReference>
<accession>O57801</accession>
<dbReference type="InterPro" id="IPR036388">
    <property type="entry name" value="WH-like_DNA-bd_sf"/>
</dbReference>
<dbReference type="PANTHER" id="PTHR33154:SF35">
    <property type="entry name" value="TRANSCRIPTIONAL REGULATOR, ARSR FAMILY"/>
    <property type="match status" value="1"/>
</dbReference>
<dbReference type="GO" id="GO:0003700">
    <property type="term" value="F:DNA-binding transcription factor activity"/>
    <property type="evidence" value="ECO:0007669"/>
    <property type="project" value="InterPro"/>
</dbReference>
<dbReference type="STRING" id="70601.gene:9376970"/>
<dbReference type="SMART" id="SM00418">
    <property type="entry name" value="HTH_ARSR"/>
    <property type="match status" value="1"/>
</dbReference>
<keyword evidence="2" id="KW-0238">DNA-binding</keyword>
<evidence type="ECO:0000256" key="3">
    <source>
        <dbReference type="ARBA" id="ARBA00023163"/>
    </source>
</evidence>
<name>O57801_PYRHO</name>
<keyword evidence="6" id="KW-1185">Reference proteome</keyword>
<dbReference type="Gene3D" id="1.10.10.10">
    <property type="entry name" value="Winged helix-like DNA-binding domain superfamily/Winged helix DNA-binding domain"/>
    <property type="match status" value="1"/>
</dbReference>
<dbReference type="EnsemblBacteria" id="BAA29131">
    <property type="protein sequence ID" value="BAA29131"/>
    <property type="gene ID" value="BAA29131"/>
</dbReference>
<dbReference type="CDD" id="cd00090">
    <property type="entry name" value="HTH_ARSR"/>
    <property type="match status" value="1"/>
</dbReference>
<dbReference type="InterPro" id="IPR001845">
    <property type="entry name" value="HTH_ArsR_DNA-bd_dom"/>
</dbReference>
<dbReference type="Proteomes" id="UP000000752">
    <property type="component" value="Chromosome"/>
</dbReference>
<dbReference type="KEGG" id="pho:PH0062"/>
<dbReference type="InterPro" id="IPR036390">
    <property type="entry name" value="WH_DNA-bd_sf"/>
</dbReference>
<dbReference type="InterPro" id="IPR011991">
    <property type="entry name" value="ArsR-like_HTH"/>
</dbReference>
<keyword evidence="3" id="KW-0804">Transcription</keyword>
<sequence length="137" mass="16356">MVEPMKLRELVESLSEKQRRTVMNCLERCGIYDLEEEVNPYPKEEVKRFLKVVSNPIRYGIVKMLIDKWMCVCLIAKALDVDQTLVSHHIRILKEIDLLEEKREGKLRFYRVNKEKLMEYMREMMEELGYEGVAKEG</sequence>
<dbReference type="PRINTS" id="PR00778">
    <property type="entry name" value="HTHARSR"/>
</dbReference>
<dbReference type="AlphaFoldDB" id="O57801"/>
<evidence type="ECO:0000256" key="2">
    <source>
        <dbReference type="ARBA" id="ARBA00023125"/>
    </source>
</evidence>
<dbReference type="PANTHER" id="PTHR33154">
    <property type="entry name" value="TRANSCRIPTIONAL REGULATOR, ARSR FAMILY"/>
    <property type="match status" value="1"/>
</dbReference>
<dbReference type="SUPFAM" id="SSF46785">
    <property type="entry name" value="Winged helix' DNA-binding domain"/>
    <property type="match status" value="1"/>
</dbReference>
<dbReference type="InterPro" id="IPR051081">
    <property type="entry name" value="HTH_MetalResp_TranReg"/>
</dbReference>
<organism evidence="5 6">
    <name type="scientific">Pyrococcus horikoshii (strain ATCC 700860 / DSM 12428 / JCM 9974 / NBRC 100139 / OT-3)</name>
    <dbReference type="NCBI Taxonomy" id="70601"/>
    <lineage>
        <taxon>Archaea</taxon>
        <taxon>Methanobacteriati</taxon>
        <taxon>Methanobacteriota</taxon>
        <taxon>Thermococci</taxon>
        <taxon>Thermococcales</taxon>
        <taxon>Thermococcaceae</taxon>
        <taxon>Pyrococcus</taxon>
    </lineage>
</organism>
<dbReference type="PIR" id="D71225">
    <property type="entry name" value="D71225"/>
</dbReference>
<dbReference type="GO" id="GO:0003677">
    <property type="term" value="F:DNA binding"/>
    <property type="evidence" value="ECO:0007669"/>
    <property type="project" value="UniProtKB-KW"/>
</dbReference>
<evidence type="ECO:0000313" key="6">
    <source>
        <dbReference type="Proteomes" id="UP000000752"/>
    </source>
</evidence>
<evidence type="ECO:0000259" key="4">
    <source>
        <dbReference type="PROSITE" id="PS50987"/>
    </source>
</evidence>
<evidence type="ECO:0000256" key="1">
    <source>
        <dbReference type="ARBA" id="ARBA00023015"/>
    </source>
</evidence>
<evidence type="ECO:0000313" key="5">
    <source>
        <dbReference type="EMBL" id="BAA29131.1"/>
    </source>
</evidence>
<protein>
    <recommendedName>
        <fullName evidence="4">HTH arsR-type domain-containing protein</fullName>
    </recommendedName>
</protein>
<reference evidence="5 6" key="1">
    <citation type="journal article" date="1998" name="DNA Res.">
        <title>Complete sequence and gene organization of the genome of a hyper-thermophilic archaebacterium, Pyrococcus horikoshii OT3.</title>
        <authorList>
            <person name="Kawarabayasi Y."/>
            <person name="Sawada M."/>
            <person name="Horikawa H."/>
            <person name="Haikawa Y."/>
            <person name="Hino Y."/>
            <person name="Yamamoto S."/>
            <person name="Sekine M."/>
            <person name="Baba S."/>
            <person name="Kosugi H."/>
            <person name="Hosoyama A."/>
            <person name="Nagai Y."/>
            <person name="Sakai M."/>
            <person name="Ogura K."/>
            <person name="Otuka R."/>
            <person name="Nakazawa H."/>
            <person name="Takamiya M."/>
            <person name="Ohfuku Y."/>
            <person name="Funahashi T."/>
            <person name="Tanaka T."/>
            <person name="Kudoh Y."/>
            <person name="Yamazaki J."/>
            <person name="Kushida N."/>
            <person name="Oguchi A."/>
            <person name="Aoki K."/>
            <person name="Nakamura Y."/>
            <person name="Robb T.F."/>
            <person name="Horikoshi K."/>
            <person name="Masuchi Y."/>
            <person name="Shizuya H."/>
            <person name="Kikuchi H."/>
        </authorList>
    </citation>
    <scope>NUCLEOTIDE SEQUENCE [LARGE SCALE GENOMIC DNA]</scope>
    <source>
        <strain evidence="6">ATCC 700860 / DSM 12428 / JCM 9974 / NBRC 100139 / OT-3</strain>
    </source>
</reference>
<keyword evidence="1" id="KW-0805">Transcription regulation</keyword>
<dbReference type="EMBL" id="BA000001">
    <property type="protein sequence ID" value="BAA29131.1"/>
    <property type="molecule type" value="Genomic_DNA"/>
</dbReference>